<dbReference type="AlphaFoldDB" id="A0AA35RLR9"/>
<sequence length="275" mass="30047">MRSGVFLLLAFMTAFHEANCSTFLHERLITAKVHKRQTPGENQCIEEKMDAYFQGNTSVFVTNCKYAALEEVEFDLDMRAELQQQLELSFGFYCNPECGIVINDVLNECGVYSTPGIEKFNVDLCGTNENGTKCYRLYGKALDSITTEASCYQTLTSSGKCNCSSDLRDAVEEQGCCIDAYYDFISNAYSPRALYEGCNEDFPTDGCNNSPLPYSGSPTNSIMTVAVTTDSGSPTNSIMTVAVTTDSGSPTNNNIMTVAVTTITAVIVSLSISQY</sequence>
<keyword evidence="3" id="KW-1185">Reference proteome</keyword>
<name>A0AA35RLR9_GEOBA</name>
<feature type="chain" id="PRO_5041290667" evidence="1">
    <location>
        <begin position="21"/>
        <end position="275"/>
    </location>
</feature>
<accession>A0AA35RLR9</accession>
<organism evidence="2 3">
    <name type="scientific">Geodia barretti</name>
    <name type="common">Barrett's horny sponge</name>
    <dbReference type="NCBI Taxonomy" id="519541"/>
    <lineage>
        <taxon>Eukaryota</taxon>
        <taxon>Metazoa</taxon>
        <taxon>Porifera</taxon>
        <taxon>Demospongiae</taxon>
        <taxon>Heteroscleromorpha</taxon>
        <taxon>Tetractinellida</taxon>
        <taxon>Astrophorina</taxon>
        <taxon>Geodiidae</taxon>
        <taxon>Geodia</taxon>
    </lineage>
</organism>
<gene>
    <name evidence="2" type="ORF">GBAR_LOCUS7945</name>
</gene>
<dbReference type="EMBL" id="CASHTH010001182">
    <property type="protein sequence ID" value="CAI8012392.1"/>
    <property type="molecule type" value="Genomic_DNA"/>
</dbReference>
<comment type="caution">
    <text evidence="2">The sequence shown here is derived from an EMBL/GenBank/DDBJ whole genome shotgun (WGS) entry which is preliminary data.</text>
</comment>
<evidence type="ECO:0000313" key="2">
    <source>
        <dbReference type="EMBL" id="CAI8012392.1"/>
    </source>
</evidence>
<dbReference type="Proteomes" id="UP001174909">
    <property type="component" value="Unassembled WGS sequence"/>
</dbReference>
<keyword evidence="1" id="KW-0732">Signal</keyword>
<evidence type="ECO:0000313" key="3">
    <source>
        <dbReference type="Proteomes" id="UP001174909"/>
    </source>
</evidence>
<reference evidence="2" key="1">
    <citation type="submission" date="2023-03" db="EMBL/GenBank/DDBJ databases">
        <authorList>
            <person name="Steffen K."/>
            <person name="Cardenas P."/>
        </authorList>
    </citation>
    <scope>NUCLEOTIDE SEQUENCE</scope>
</reference>
<evidence type="ECO:0000256" key="1">
    <source>
        <dbReference type="SAM" id="SignalP"/>
    </source>
</evidence>
<protein>
    <submittedName>
        <fullName evidence="2">Uncharacterized protein</fullName>
    </submittedName>
</protein>
<proteinExistence type="predicted"/>
<feature type="signal peptide" evidence="1">
    <location>
        <begin position="1"/>
        <end position="20"/>
    </location>
</feature>